<dbReference type="AlphaFoldDB" id="A0A6A5B942"/>
<dbReference type="InterPro" id="IPR050932">
    <property type="entry name" value="TM2D1-3-like"/>
</dbReference>
<comment type="similarity">
    <text evidence="2">Belongs to the TM2 family.</text>
</comment>
<accession>A0A6A5B942</accession>
<reference evidence="10 11" key="1">
    <citation type="journal article" date="2019" name="Sci. Rep.">
        <title>Nanopore sequencing improves the draft genome of the human pathogenic amoeba Naegleria fowleri.</title>
        <authorList>
            <person name="Liechti N."/>
            <person name="Schurch N."/>
            <person name="Bruggmann R."/>
            <person name="Wittwer M."/>
        </authorList>
    </citation>
    <scope>NUCLEOTIDE SEQUENCE [LARGE SCALE GENOMIC DNA]</scope>
    <source>
        <strain evidence="10 11">ATCC 30894</strain>
    </source>
</reference>
<evidence type="ECO:0000256" key="2">
    <source>
        <dbReference type="ARBA" id="ARBA00008284"/>
    </source>
</evidence>
<dbReference type="VEuPathDB" id="AmoebaDB:NF0088920"/>
<comment type="subcellular location">
    <subcellularLocation>
        <location evidence="1">Membrane</location>
        <topology evidence="1">Multi-pass membrane protein</topology>
    </subcellularLocation>
</comment>
<dbReference type="VEuPathDB" id="AmoebaDB:FDP41_007264"/>
<comment type="caution">
    <text evidence="10">The sequence shown here is derived from an EMBL/GenBank/DDBJ whole genome shotgun (WGS) entry which is preliminary data.</text>
</comment>
<dbReference type="OrthoDB" id="10257855at2759"/>
<dbReference type="Proteomes" id="UP000444721">
    <property type="component" value="Unassembled WGS sequence"/>
</dbReference>
<evidence type="ECO:0000313" key="11">
    <source>
        <dbReference type="Proteomes" id="UP000444721"/>
    </source>
</evidence>
<evidence type="ECO:0000256" key="8">
    <source>
        <dbReference type="SAM" id="Phobius"/>
    </source>
</evidence>
<evidence type="ECO:0000256" key="4">
    <source>
        <dbReference type="ARBA" id="ARBA00022729"/>
    </source>
</evidence>
<dbReference type="GeneID" id="68114482"/>
<keyword evidence="6 8" id="KW-0472">Membrane</keyword>
<evidence type="ECO:0000256" key="1">
    <source>
        <dbReference type="ARBA" id="ARBA00004141"/>
    </source>
</evidence>
<feature type="domain" description="TM2" evidence="9">
    <location>
        <begin position="129"/>
        <end position="177"/>
    </location>
</feature>
<evidence type="ECO:0000259" key="9">
    <source>
        <dbReference type="Pfam" id="PF05154"/>
    </source>
</evidence>
<protein>
    <recommendedName>
        <fullName evidence="9">TM2 domain-containing protein</fullName>
    </recommendedName>
</protein>
<feature type="transmembrane region" description="Helical" evidence="8">
    <location>
        <begin position="132"/>
        <end position="152"/>
    </location>
</feature>
<evidence type="ECO:0000256" key="7">
    <source>
        <dbReference type="ARBA" id="ARBA00023180"/>
    </source>
</evidence>
<dbReference type="InterPro" id="IPR007829">
    <property type="entry name" value="TM2"/>
</dbReference>
<name>A0A6A5B942_NAEFO</name>
<dbReference type="PANTHER" id="PTHR21016">
    <property type="entry name" value="BETA-AMYLOID BINDING PROTEIN-RELATED"/>
    <property type="match status" value="1"/>
</dbReference>
<feature type="transmembrane region" description="Helical" evidence="8">
    <location>
        <begin position="159"/>
        <end position="184"/>
    </location>
</feature>
<keyword evidence="7" id="KW-0325">Glycoprotein</keyword>
<dbReference type="Pfam" id="PF05154">
    <property type="entry name" value="TM2"/>
    <property type="match status" value="1"/>
</dbReference>
<evidence type="ECO:0000256" key="3">
    <source>
        <dbReference type="ARBA" id="ARBA00022692"/>
    </source>
</evidence>
<gene>
    <name evidence="10" type="ORF">FDP41_007264</name>
</gene>
<keyword evidence="3 8" id="KW-0812">Transmembrane</keyword>
<proteinExistence type="inferred from homology"/>
<dbReference type="OMA" id="HANCNSA"/>
<keyword evidence="5 8" id="KW-1133">Transmembrane helix</keyword>
<evidence type="ECO:0000256" key="5">
    <source>
        <dbReference type="ARBA" id="ARBA00022989"/>
    </source>
</evidence>
<dbReference type="RefSeq" id="XP_044558590.1">
    <property type="nucleotide sequence ID" value="XM_044710990.1"/>
</dbReference>
<sequence length="194" mass="21888">MWIIYVFQHERVLAGEGLKEFCNNLNPSFLNCTMPTNCTLGNVYTTNCTVISTTQTPCVGETSFQKQYFCKYCWQLVENVHYTCNYFPPKRGCQSGQDTYVTECKTNLNVYCLGNRTFQKIVKCNYTTGKTWASAFVYSLFLSGFSADRFYLGHVGWGVFKLFTFGGVGAWALIDLILVSVGYLGPGDGSTFFM</sequence>
<keyword evidence="4" id="KW-0732">Signal</keyword>
<evidence type="ECO:0000313" key="10">
    <source>
        <dbReference type="EMBL" id="KAF0973877.1"/>
    </source>
</evidence>
<evidence type="ECO:0000256" key="6">
    <source>
        <dbReference type="ARBA" id="ARBA00023136"/>
    </source>
</evidence>
<dbReference type="GO" id="GO:0016020">
    <property type="term" value="C:membrane"/>
    <property type="evidence" value="ECO:0007669"/>
    <property type="project" value="UniProtKB-SubCell"/>
</dbReference>
<dbReference type="VEuPathDB" id="AmoebaDB:NfTy_009910"/>
<dbReference type="PANTHER" id="PTHR21016:SF7">
    <property type="entry name" value="TM2 DOMAIN-CONTAINING PROTEIN 3"/>
    <property type="match status" value="1"/>
</dbReference>
<keyword evidence="11" id="KW-1185">Reference proteome</keyword>
<organism evidence="10 11">
    <name type="scientific">Naegleria fowleri</name>
    <name type="common">Brain eating amoeba</name>
    <dbReference type="NCBI Taxonomy" id="5763"/>
    <lineage>
        <taxon>Eukaryota</taxon>
        <taxon>Discoba</taxon>
        <taxon>Heterolobosea</taxon>
        <taxon>Tetramitia</taxon>
        <taxon>Eutetramitia</taxon>
        <taxon>Vahlkampfiidae</taxon>
        <taxon>Naegleria</taxon>
    </lineage>
</organism>
<dbReference type="EMBL" id="VFQX01000058">
    <property type="protein sequence ID" value="KAF0973877.1"/>
    <property type="molecule type" value="Genomic_DNA"/>
</dbReference>